<evidence type="ECO:0000313" key="3">
    <source>
        <dbReference type="Proteomes" id="UP000435649"/>
    </source>
</evidence>
<feature type="domain" description="CobQ/CobB/MinD/ParA nucleotide binding" evidence="1">
    <location>
        <begin position="5"/>
        <end position="245"/>
    </location>
</feature>
<comment type="caution">
    <text evidence="2">The sequence shown here is derived from an EMBL/GenBank/DDBJ whole genome shotgun (WGS) entry which is preliminary data.</text>
</comment>
<evidence type="ECO:0000313" key="2">
    <source>
        <dbReference type="EMBL" id="MST99096.1"/>
    </source>
</evidence>
<dbReference type="EMBL" id="VUNS01000029">
    <property type="protein sequence ID" value="MST99096.1"/>
    <property type="molecule type" value="Genomic_DNA"/>
</dbReference>
<dbReference type="Proteomes" id="UP000435649">
    <property type="component" value="Unassembled WGS sequence"/>
</dbReference>
<dbReference type="Pfam" id="PF01656">
    <property type="entry name" value="CbiA"/>
    <property type="match status" value="1"/>
</dbReference>
<organism evidence="2 3">
    <name type="scientific">Victivallis lenta</name>
    <dbReference type="NCBI Taxonomy" id="2606640"/>
    <lineage>
        <taxon>Bacteria</taxon>
        <taxon>Pseudomonadati</taxon>
        <taxon>Lentisphaerota</taxon>
        <taxon>Lentisphaeria</taxon>
        <taxon>Victivallales</taxon>
        <taxon>Victivallaceae</taxon>
        <taxon>Victivallis</taxon>
    </lineage>
</organism>
<reference evidence="2 3" key="1">
    <citation type="submission" date="2019-08" db="EMBL/GenBank/DDBJ databases">
        <title>In-depth cultivation of the pig gut microbiome towards novel bacterial diversity and tailored functional studies.</title>
        <authorList>
            <person name="Wylensek D."/>
            <person name="Hitch T.C.A."/>
            <person name="Clavel T."/>
        </authorList>
    </citation>
    <scope>NUCLEOTIDE SEQUENCE [LARGE SCALE GENOMIC DNA]</scope>
    <source>
        <strain evidence="2 3">BBE-744-WT-12</strain>
    </source>
</reference>
<protein>
    <submittedName>
        <fullName evidence="2">ParA family protein</fullName>
    </submittedName>
</protein>
<dbReference type="InterPro" id="IPR002586">
    <property type="entry name" value="CobQ/CobB/MinD/ParA_Nub-bd_dom"/>
</dbReference>
<gene>
    <name evidence="2" type="ORF">FYJ85_18845</name>
</gene>
<dbReference type="AlphaFoldDB" id="A0A844G6W6"/>
<keyword evidence="3" id="KW-1185">Reference proteome</keyword>
<name>A0A844G6W6_9BACT</name>
<sequence length="265" mass="29860">MSKFVMIAGTKGGIGKTLIATFLADIASEHGFRPVLFDCDNENHSLSNACGGVPEFELADIDPESAEETDYPLDSAVNRIAELESAKERKKEYFYLLDMKAGTSGSTIRWLEAFPFEYMRQLAVEVYLAGCVTADIDSCLTWGKWLREYAPLAQTGALRFLLVRNHLAGDRFDFYDDKLRPLQESRELRSIVIDFPELSGRYLKLIKDYRTSFGQVARNRTTIASFGFMDLHRIRLSFEKIKTGFDGLFNPGPGKEVAHGGKQEN</sequence>
<dbReference type="Gene3D" id="3.40.50.300">
    <property type="entry name" value="P-loop containing nucleotide triphosphate hydrolases"/>
    <property type="match status" value="1"/>
</dbReference>
<evidence type="ECO:0000259" key="1">
    <source>
        <dbReference type="Pfam" id="PF01656"/>
    </source>
</evidence>
<dbReference type="RefSeq" id="WP_154420237.1">
    <property type="nucleotide sequence ID" value="NZ_VUNS01000029.1"/>
</dbReference>
<proteinExistence type="predicted"/>
<dbReference type="InterPro" id="IPR027417">
    <property type="entry name" value="P-loop_NTPase"/>
</dbReference>
<accession>A0A844G6W6</accession>
<dbReference type="SUPFAM" id="SSF52540">
    <property type="entry name" value="P-loop containing nucleoside triphosphate hydrolases"/>
    <property type="match status" value="1"/>
</dbReference>
<dbReference type="CDD" id="cd01983">
    <property type="entry name" value="SIMIBI"/>
    <property type="match status" value="1"/>
</dbReference>